<evidence type="ECO:0000313" key="3">
    <source>
        <dbReference type="EMBL" id="KAF5897143.1"/>
    </source>
</evidence>
<reference evidence="3" key="1">
    <citation type="submission" date="2020-07" db="EMBL/GenBank/DDBJ databases">
        <title>Clarias magur genome sequencing, assembly and annotation.</title>
        <authorList>
            <person name="Kushwaha B."/>
            <person name="Kumar R."/>
            <person name="Das P."/>
            <person name="Joshi C.G."/>
            <person name="Kumar D."/>
            <person name="Nagpure N.S."/>
            <person name="Pandey M."/>
            <person name="Agarwal S."/>
            <person name="Srivastava S."/>
            <person name="Singh M."/>
            <person name="Sahoo L."/>
            <person name="Jayasankar P."/>
            <person name="Meher P.K."/>
            <person name="Koringa P.G."/>
            <person name="Iquebal M.A."/>
            <person name="Das S.P."/>
            <person name="Bit A."/>
            <person name="Patnaik S."/>
            <person name="Patel N."/>
            <person name="Shah T.M."/>
            <person name="Hinsu A."/>
            <person name="Jena J.K."/>
        </authorList>
    </citation>
    <scope>NUCLEOTIDE SEQUENCE</scope>
    <source>
        <strain evidence="3">CIFAMagur01</strain>
        <tissue evidence="3">Testis</tissue>
    </source>
</reference>
<keyword evidence="3" id="KW-0675">Receptor</keyword>
<dbReference type="Pfam" id="PF13927">
    <property type="entry name" value="Ig_3"/>
    <property type="match status" value="1"/>
</dbReference>
<dbReference type="PANTHER" id="PTHR46013">
    <property type="entry name" value="VASCULAR CELL ADHESION MOLECULE 1"/>
    <property type="match status" value="1"/>
</dbReference>
<keyword evidence="1" id="KW-0472">Membrane</keyword>
<dbReference type="InterPro" id="IPR036179">
    <property type="entry name" value="Ig-like_dom_sf"/>
</dbReference>
<dbReference type="SUPFAM" id="SSF48726">
    <property type="entry name" value="Immunoglobulin"/>
    <property type="match status" value="6"/>
</dbReference>
<dbReference type="InterPro" id="IPR007110">
    <property type="entry name" value="Ig-like_dom"/>
</dbReference>
<evidence type="ECO:0000313" key="4">
    <source>
        <dbReference type="Proteomes" id="UP000727407"/>
    </source>
</evidence>
<dbReference type="SMART" id="SM00408">
    <property type="entry name" value="IGc2"/>
    <property type="match status" value="5"/>
</dbReference>
<gene>
    <name evidence="3" type="ORF">DAT39_013173</name>
</gene>
<feature type="domain" description="Ig-like" evidence="2">
    <location>
        <begin position="246"/>
        <end position="325"/>
    </location>
</feature>
<dbReference type="InterPro" id="IPR013783">
    <property type="entry name" value="Ig-like_fold"/>
</dbReference>
<feature type="transmembrane region" description="Helical" evidence="1">
    <location>
        <begin position="617"/>
        <end position="642"/>
    </location>
</feature>
<dbReference type="PANTHER" id="PTHR46013:SF4">
    <property type="entry name" value="B-CELL RECEPTOR CD22-RELATED"/>
    <property type="match status" value="1"/>
</dbReference>
<feature type="domain" description="Ig-like" evidence="2">
    <location>
        <begin position="160"/>
        <end position="241"/>
    </location>
</feature>
<dbReference type="AlphaFoldDB" id="A0A8J4TYN4"/>
<dbReference type="SMART" id="SM00409">
    <property type="entry name" value="IG"/>
    <property type="match status" value="6"/>
</dbReference>
<feature type="transmembrane region" description="Helical" evidence="1">
    <location>
        <begin position="12"/>
        <end position="30"/>
    </location>
</feature>
<dbReference type="PROSITE" id="PS50835">
    <property type="entry name" value="IG_LIKE"/>
    <property type="match status" value="5"/>
</dbReference>
<dbReference type="InterPro" id="IPR003598">
    <property type="entry name" value="Ig_sub2"/>
</dbReference>
<evidence type="ECO:0000259" key="2">
    <source>
        <dbReference type="PROSITE" id="PS50835"/>
    </source>
</evidence>
<keyword evidence="1" id="KW-1133">Transmembrane helix</keyword>
<dbReference type="Pfam" id="PF13895">
    <property type="entry name" value="Ig_2"/>
    <property type="match status" value="4"/>
</dbReference>
<dbReference type="InterPro" id="IPR003599">
    <property type="entry name" value="Ig_sub"/>
</dbReference>
<keyword evidence="1" id="KW-0812">Transmembrane</keyword>
<evidence type="ECO:0000256" key="1">
    <source>
        <dbReference type="SAM" id="Phobius"/>
    </source>
</evidence>
<comment type="caution">
    <text evidence="3">The sequence shown here is derived from an EMBL/GenBank/DDBJ whole genome shotgun (WGS) entry which is preliminary data.</text>
</comment>
<dbReference type="EMBL" id="QNUK01000248">
    <property type="protein sequence ID" value="KAF5897143.1"/>
    <property type="molecule type" value="Genomic_DNA"/>
</dbReference>
<sequence length="643" mass="70999">MVYSSSLKIPGAILHFSFIDFAVMVSLWFVPRPHPASLLFLLVMIVFASQRDLPLYYPKTSICALKGSTVTMVCRYAEDFLNKDENIFWSKVASPYYAAPDLSLDPEYTGRVQYAKDSWYEYKLRLSNVTKQDQRKYYAVIRQMNWNMFKSRGGVNLSVTELQVEVYPHSVVEGKLVMLMCTTTCNLTDTPDFTWYKHGRELYSRHNSKLLILPSVRQEDAGSYSCGVRGQSYISPAVRLNVYYPPKSVSVSISPSGEIVEGSSVILICNSDANPPVETYIWYKQRSYIGTGKTYTISTISSADSGDYTCQAENKHGHQSSTAVSLNVLYPPKKVAVSVSPSGEIVEGSTVTLTCSSHSETPGQIYTWYKESSFISIGRSYIINWISSKESGEYKCMVENQYGEQTSDGVTLNIVVPPKRVSVDISPSGEIVEGSTVTLKCSSDATPPVEMTWFKGTSHIATAEIYFIPKIQSDDNGDYKCKSSNQYGWKYSKKVTVKVVYPPKRVSVSISPSGKIMEDSTVTLTCRSDANPPVKTYTWYKGKSSIGTGKTYTISRIRSEDSGDYRCKSSNKYGEKYSNVTLNVLHSIGPSSETLKSGSVAPTLSSNGTPPVKTNNWSLSLGPVIAVCGVCVVGAIIAGILCV</sequence>
<feature type="domain" description="Ig-like" evidence="2">
    <location>
        <begin position="418"/>
        <end position="496"/>
    </location>
</feature>
<organism evidence="3 4">
    <name type="scientific">Clarias magur</name>
    <name type="common">Asian catfish</name>
    <name type="synonym">Macropteronotus magur</name>
    <dbReference type="NCBI Taxonomy" id="1594786"/>
    <lineage>
        <taxon>Eukaryota</taxon>
        <taxon>Metazoa</taxon>
        <taxon>Chordata</taxon>
        <taxon>Craniata</taxon>
        <taxon>Vertebrata</taxon>
        <taxon>Euteleostomi</taxon>
        <taxon>Actinopterygii</taxon>
        <taxon>Neopterygii</taxon>
        <taxon>Teleostei</taxon>
        <taxon>Ostariophysi</taxon>
        <taxon>Siluriformes</taxon>
        <taxon>Clariidae</taxon>
        <taxon>Clarias</taxon>
    </lineage>
</organism>
<dbReference type="OrthoDB" id="10039395at2759"/>
<feature type="non-terminal residue" evidence="3">
    <location>
        <position position="1"/>
    </location>
</feature>
<feature type="domain" description="Ig-like" evidence="2">
    <location>
        <begin position="332"/>
        <end position="413"/>
    </location>
</feature>
<accession>A0A8J4TYN4</accession>
<protein>
    <submittedName>
        <fullName evidence="3">B-cell receptor CD22-like isoform X2</fullName>
    </submittedName>
</protein>
<dbReference type="Gene3D" id="2.60.40.10">
    <property type="entry name" value="Immunoglobulins"/>
    <property type="match status" value="6"/>
</dbReference>
<proteinExistence type="predicted"/>
<dbReference type="Proteomes" id="UP000727407">
    <property type="component" value="Unassembled WGS sequence"/>
</dbReference>
<feature type="domain" description="Ig-like" evidence="2">
    <location>
        <begin position="503"/>
        <end position="583"/>
    </location>
</feature>
<name>A0A8J4TYN4_CLAMG</name>
<keyword evidence="4" id="KW-1185">Reference proteome</keyword>